<dbReference type="InterPro" id="IPR013216">
    <property type="entry name" value="Methyltransf_11"/>
</dbReference>
<dbReference type="Pfam" id="PF08241">
    <property type="entry name" value="Methyltransf_11"/>
    <property type="match status" value="1"/>
</dbReference>
<dbReference type="OrthoDB" id="9765084at2"/>
<sequence>MPSFLRRRGPDSDWARRFPPPDEEWSLAYGETHRDLVAAALADEALVAAIAAGSPPPAGYGGGFDERVIEFPWLAGQRPTGRVLDAGSTLNHEHVLDALLPTMDELTITTLVPEAHAFWERGISYVFGDLRDLPFRDGRFDVTVSLSTLEHVGMDTSHYGSNAARAEDPVAEAARAAAELRRVTRPGGRILLSLPFGRETDHGWFRQFDAAAVETLVAAFGPVQRHSAVVYRYALDGWRRCSPDDAAQERYRDFLADRSPVADRAPAARAVICIALELPL</sequence>
<organism evidence="2 3">
    <name type="scientific">Paraconexibacter algicola</name>
    <dbReference type="NCBI Taxonomy" id="2133960"/>
    <lineage>
        <taxon>Bacteria</taxon>
        <taxon>Bacillati</taxon>
        <taxon>Actinomycetota</taxon>
        <taxon>Thermoleophilia</taxon>
        <taxon>Solirubrobacterales</taxon>
        <taxon>Paraconexibacteraceae</taxon>
        <taxon>Paraconexibacter</taxon>
    </lineage>
</organism>
<dbReference type="InterPro" id="IPR029063">
    <property type="entry name" value="SAM-dependent_MTases_sf"/>
</dbReference>
<feature type="domain" description="Methyltransferase type 11" evidence="1">
    <location>
        <begin position="120"/>
        <end position="191"/>
    </location>
</feature>
<keyword evidence="3" id="KW-1185">Reference proteome</keyword>
<dbReference type="GO" id="GO:0008757">
    <property type="term" value="F:S-adenosylmethionine-dependent methyltransferase activity"/>
    <property type="evidence" value="ECO:0007669"/>
    <property type="project" value="InterPro"/>
</dbReference>
<name>A0A2T4UKX7_9ACTN</name>
<evidence type="ECO:0000313" key="3">
    <source>
        <dbReference type="Proteomes" id="UP000240739"/>
    </source>
</evidence>
<dbReference type="AlphaFoldDB" id="A0A2T4UKX7"/>
<gene>
    <name evidence="2" type="ORF">C7Y72_09705</name>
</gene>
<evidence type="ECO:0000313" key="2">
    <source>
        <dbReference type="EMBL" id="PTL59904.1"/>
    </source>
</evidence>
<dbReference type="GO" id="GO:0032259">
    <property type="term" value="P:methylation"/>
    <property type="evidence" value="ECO:0007669"/>
    <property type="project" value="UniProtKB-KW"/>
</dbReference>
<dbReference type="EMBL" id="PYYB01000001">
    <property type="protein sequence ID" value="PTL59904.1"/>
    <property type="molecule type" value="Genomic_DNA"/>
</dbReference>
<comment type="caution">
    <text evidence="2">The sequence shown here is derived from an EMBL/GenBank/DDBJ whole genome shotgun (WGS) entry which is preliminary data.</text>
</comment>
<proteinExistence type="predicted"/>
<reference evidence="2 3" key="1">
    <citation type="submission" date="2018-03" db="EMBL/GenBank/DDBJ databases">
        <title>Aquarubrobacter algicola gen. nov., sp. nov., a novel actinobacterium isolated from shallow eutrophic lake during the end of cyanobacterial harmful algal blooms.</title>
        <authorList>
            <person name="Chun S.J."/>
        </authorList>
    </citation>
    <scope>NUCLEOTIDE SEQUENCE [LARGE SCALE GENOMIC DNA]</scope>
    <source>
        <strain evidence="2 3">Seoho-28</strain>
    </source>
</reference>
<keyword evidence="2" id="KW-0489">Methyltransferase</keyword>
<dbReference type="Gene3D" id="3.40.50.150">
    <property type="entry name" value="Vaccinia Virus protein VP39"/>
    <property type="match status" value="1"/>
</dbReference>
<dbReference type="Proteomes" id="UP000240739">
    <property type="component" value="Unassembled WGS sequence"/>
</dbReference>
<keyword evidence="2" id="KW-0808">Transferase</keyword>
<protein>
    <submittedName>
        <fullName evidence="2">Methylase</fullName>
    </submittedName>
</protein>
<evidence type="ECO:0000259" key="1">
    <source>
        <dbReference type="Pfam" id="PF08241"/>
    </source>
</evidence>
<dbReference type="RefSeq" id="WP_107568548.1">
    <property type="nucleotide sequence ID" value="NZ_PYYB01000001.1"/>
</dbReference>
<dbReference type="SUPFAM" id="SSF53335">
    <property type="entry name" value="S-adenosyl-L-methionine-dependent methyltransferases"/>
    <property type="match status" value="1"/>
</dbReference>
<accession>A0A2T4UKX7</accession>